<gene>
    <name evidence="3" type="ORF">KK083_29775</name>
</gene>
<name>A0AAP2DT98_9BACT</name>
<dbReference type="Proteomes" id="UP001319200">
    <property type="component" value="Unassembled WGS sequence"/>
</dbReference>
<keyword evidence="1" id="KW-0732">Signal</keyword>
<dbReference type="InterPro" id="IPR032710">
    <property type="entry name" value="NTF2-like_dom_sf"/>
</dbReference>
<comment type="caution">
    <text evidence="3">The sequence shown here is derived from an EMBL/GenBank/DDBJ whole genome shotgun (WGS) entry which is preliminary data.</text>
</comment>
<dbReference type="AlphaFoldDB" id="A0AAP2DT98"/>
<protein>
    <submittedName>
        <fullName evidence="3">DUF4440 domain-containing protein</fullName>
    </submittedName>
</protein>
<dbReference type="Gene3D" id="3.10.450.50">
    <property type="match status" value="1"/>
</dbReference>
<dbReference type="SUPFAM" id="SSF54427">
    <property type="entry name" value="NTF2-like"/>
    <property type="match status" value="1"/>
</dbReference>
<sequence length="146" mass="16820">MKPLLLILCILFAATTHAQTDGTSKVIDDLNRAIDRAVVNRDLAILQKHYGEDFVFTHGTGTVDSKESWMKSIQKLTDDNRFTSREHDSTQVELHGDIAIITGKLSAVRLTPKETKRYALRYVRVYALRKKTWQLISHRTTEEWHL</sequence>
<organism evidence="3 4">
    <name type="scientific">Chryseosolibacter histidini</name>
    <dbReference type="NCBI Taxonomy" id="2782349"/>
    <lineage>
        <taxon>Bacteria</taxon>
        <taxon>Pseudomonadati</taxon>
        <taxon>Bacteroidota</taxon>
        <taxon>Cytophagia</taxon>
        <taxon>Cytophagales</taxon>
        <taxon>Chryseotaleaceae</taxon>
        <taxon>Chryseosolibacter</taxon>
    </lineage>
</organism>
<feature type="chain" id="PRO_5043035668" evidence="1">
    <location>
        <begin position="19"/>
        <end position="146"/>
    </location>
</feature>
<evidence type="ECO:0000313" key="3">
    <source>
        <dbReference type="EMBL" id="MBT1701119.1"/>
    </source>
</evidence>
<feature type="signal peptide" evidence="1">
    <location>
        <begin position="1"/>
        <end position="18"/>
    </location>
</feature>
<dbReference type="Pfam" id="PF14534">
    <property type="entry name" value="DUF4440"/>
    <property type="match status" value="1"/>
</dbReference>
<evidence type="ECO:0000259" key="2">
    <source>
        <dbReference type="Pfam" id="PF14534"/>
    </source>
</evidence>
<proteinExistence type="predicted"/>
<feature type="domain" description="DUF4440" evidence="2">
    <location>
        <begin position="27"/>
        <end position="135"/>
    </location>
</feature>
<dbReference type="RefSeq" id="WP_254169805.1">
    <property type="nucleotide sequence ID" value="NZ_JAHESF010000057.1"/>
</dbReference>
<keyword evidence="4" id="KW-1185">Reference proteome</keyword>
<reference evidence="3 4" key="1">
    <citation type="submission" date="2021-05" db="EMBL/GenBank/DDBJ databases">
        <title>A Polyphasic approach of four new species of the genus Ohtaekwangia: Ohtaekwangia histidinii sp. nov., Ohtaekwangia cretensis sp. nov., Ohtaekwangia indiensis sp. nov., Ohtaekwangia reichenbachii sp. nov. from diverse environment.</title>
        <authorList>
            <person name="Octaviana S."/>
        </authorList>
    </citation>
    <scope>NUCLEOTIDE SEQUENCE [LARGE SCALE GENOMIC DNA]</scope>
    <source>
        <strain evidence="3 4">PWU4</strain>
    </source>
</reference>
<evidence type="ECO:0000313" key="4">
    <source>
        <dbReference type="Proteomes" id="UP001319200"/>
    </source>
</evidence>
<accession>A0AAP2DT98</accession>
<evidence type="ECO:0000256" key="1">
    <source>
        <dbReference type="SAM" id="SignalP"/>
    </source>
</evidence>
<dbReference type="EMBL" id="JAHESF010000057">
    <property type="protein sequence ID" value="MBT1701119.1"/>
    <property type="molecule type" value="Genomic_DNA"/>
</dbReference>
<dbReference type="InterPro" id="IPR027843">
    <property type="entry name" value="DUF4440"/>
</dbReference>